<feature type="domain" description="DUF4240" evidence="1">
    <location>
        <begin position="4"/>
        <end position="134"/>
    </location>
</feature>
<evidence type="ECO:0000259" key="1">
    <source>
        <dbReference type="Pfam" id="PF14024"/>
    </source>
</evidence>
<gene>
    <name evidence="2" type="ORF">ACFFTR_50685</name>
</gene>
<name>A0ABV5MS67_9ACTN</name>
<reference evidence="2 3" key="1">
    <citation type="submission" date="2024-09" db="EMBL/GenBank/DDBJ databases">
        <authorList>
            <person name="Sun Q."/>
            <person name="Mori K."/>
        </authorList>
    </citation>
    <scope>NUCLEOTIDE SEQUENCE [LARGE SCALE GENOMIC DNA]</scope>
    <source>
        <strain evidence="2 3">JCM 3307</strain>
    </source>
</reference>
<evidence type="ECO:0000313" key="3">
    <source>
        <dbReference type="Proteomes" id="UP001589608"/>
    </source>
</evidence>
<protein>
    <submittedName>
        <fullName evidence="2">DUF4240 domain-containing protein</fullName>
    </submittedName>
</protein>
<dbReference type="Pfam" id="PF14024">
    <property type="entry name" value="DUF4240"/>
    <property type="match status" value="1"/>
</dbReference>
<comment type="caution">
    <text evidence="2">The sequence shown here is derived from an EMBL/GenBank/DDBJ whole genome shotgun (WGS) entry which is preliminary data.</text>
</comment>
<organism evidence="2 3">
    <name type="scientific">Dactylosporangium vinaceum</name>
    <dbReference type="NCBI Taxonomy" id="53362"/>
    <lineage>
        <taxon>Bacteria</taxon>
        <taxon>Bacillati</taxon>
        <taxon>Actinomycetota</taxon>
        <taxon>Actinomycetes</taxon>
        <taxon>Micromonosporales</taxon>
        <taxon>Micromonosporaceae</taxon>
        <taxon>Dactylosporangium</taxon>
    </lineage>
</organism>
<dbReference type="RefSeq" id="WP_246656367.1">
    <property type="nucleotide sequence ID" value="NZ_CP061913.1"/>
</dbReference>
<proteinExistence type="predicted"/>
<accession>A0ABV5MS67</accession>
<dbReference type="InterPro" id="IPR025334">
    <property type="entry name" value="DUF4240"/>
</dbReference>
<sequence length="184" mass="20458">MGIMERDEFWAVVDGARAGIEDTRDGDYAEEVAERVGTRLAELGPAAAVAFTLRYDALMAESSSWNLWGAAYQMKGGCSDDAFDYFRGWLVVQGRDTWERALADPDTLAGLGVDPDDDYLECESMLSAGDAAFDDPDDFFAALQAARDELPAGTFTRQMRDDDWDFDDPDEVRARLPRLAAIYR</sequence>
<dbReference type="EMBL" id="JBHMCA010000090">
    <property type="protein sequence ID" value="MFB9451383.1"/>
    <property type="molecule type" value="Genomic_DNA"/>
</dbReference>
<evidence type="ECO:0000313" key="2">
    <source>
        <dbReference type="EMBL" id="MFB9451383.1"/>
    </source>
</evidence>
<keyword evidence="3" id="KW-1185">Reference proteome</keyword>
<dbReference type="Proteomes" id="UP001589608">
    <property type="component" value="Unassembled WGS sequence"/>
</dbReference>